<evidence type="ECO:0000313" key="4">
    <source>
        <dbReference type="Proteomes" id="UP001595993"/>
    </source>
</evidence>
<feature type="compositionally biased region" description="Polar residues" evidence="1">
    <location>
        <begin position="1050"/>
        <end position="1070"/>
    </location>
</feature>
<feature type="compositionally biased region" description="Basic and acidic residues" evidence="1">
    <location>
        <begin position="42"/>
        <end position="51"/>
    </location>
</feature>
<feature type="compositionally biased region" description="Polar residues" evidence="1">
    <location>
        <begin position="409"/>
        <end position="423"/>
    </location>
</feature>
<dbReference type="Pfam" id="PF25275">
    <property type="entry name" value="Golvesin_C"/>
    <property type="match status" value="1"/>
</dbReference>
<reference evidence="4" key="1">
    <citation type="journal article" date="2019" name="Int. J. Syst. Evol. Microbiol.">
        <title>The Global Catalogue of Microorganisms (GCM) 10K type strain sequencing project: providing services to taxonomists for standard genome sequencing and annotation.</title>
        <authorList>
            <consortium name="The Broad Institute Genomics Platform"/>
            <consortium name="The Broad Institute Genome Sequencing Center for Infectious Disease"/>
            <person name="Wu L."/>
            <person name="Ma J."/>
        </authorList>
    </citation>
    <scope>NUCLEOTIDE SEQUENCE [LARGE SCALE GENOMIC DNA]</scope>
    <source>
        <strain evidence="4">CGMCC 4.7139</strain>
    </source>
</reference>
<protein>
    <recommendedName>
        <fullName evidence="2">Golvesin/Xly CBD-like domain-containing protein</fullName>
    </recommendedName>
</protein>
<feature type="domain" description="Golvesin/Xly CBD-like" evidence="2">
    <location>
        <begin position="920"/>
        <end position="1010"/>
    </location>
</feature>
<dbReference type="InterPro" id="IPR023346">
    <property type="entry name" value="Lysozyme-like_dom_sf"/>
</dbReference>
<keyword evidence="4" id="KW-1185">Reference proteome</keyword>
<accession>A0ABV9GI44</accession>
<dbReference type="SUPFAM" id="SSF53955">
    <property type="entry name" value="Lysozyme-like"/>
    <property type="match status" value="1"/>
</dbReference>
<feature type="compositionally biased region" description="Low complexity" evidence="1">
    <location>
        <begin position="1440"/>
        <end position="1452"/>
    </location>
</feature>
<comment type="caution">
    <text evidence="3">The sequence shown here is derived from an EMBL/GenBank/DDBJ whole genome shotgun (WGS) entry which is preliminary data.</text>
</comment>
<evidence type="ECO:0000313" key="3">
    <source>
        <dbReference type="EMBL" id="MFC4612803.1"/>
    </source>
</evidence>
<feature type="region of interest" description="Disordered" evidence="1">
    <location>
        <begin position="1"/>
        <end position="51"/>
    </location>
</feature>
<evidence type="ECO:0000259" key="2">
    <source>
        <dbReference type="Pfam" id="PF25275"/>
    </source>
</evidence>
<dbReference type="RefSeq" id="WP_381203184.1">
    <property type="nucleotide sequence ID" value="NZ_JBHSFE010000038.1"/>
</dbReference>
<dbReference type="Proteomes" id="UP001595993">
    <property type="component" value="Unassembled WGS sequence"/>
</dbReference>
<proteinExistence type="predicted"/>
<evidence type="ECO:0000256" key="1">
    <source>
        <dbReference type="SAM" id="MobiDB-lite"/>
    </source>
</evidence>
<feature type="region of interest" description="Disordered" evidence="1">
    <location>
        <begin position="1438"/>
        <end position="1459"/>
    </location>
</feature>
<feature type="compositionally biased region" description="Low complexity" evidence="1">
    <location>
        <begin position="386"/>
        <end position="403"/>
    </location>
</feature>
<name>A0ABV9GI44_9ACTN</name>
<gene>
    <name evidence="3" type="ORF">ACFO9E_34395</name>
</gene>
<sequence length="1477" mass="158790">MSVPLTLPAQAAEPAPPKGAANGMAKPKGSDKDYPSAIPGSKRKEIAGSADDRVLTTSGDVTGFHLLTAEGADGYGWKTAATLSETGFDTDAWIGNACVTGSGKRAAVAYAPRTFTNKPELMVRGAFTAIVDLESGKVAKLPYQASLAHFSPGCGTGEQVVFTQLSHDGDETQQTRLITVNAATGRTGKPVTYPGQVTSAIPTRHGIIAAHGNKLVTATSKGKLTTLTATASVPFEITADSTGGVTFIDRTMDTKKKASTSYAKHLTATQIGKGKTKAATLASGKLTEWDLTGTADGTVFITGNAKNKARLPSRVKNPGGIAKGARMSSHGNAAITTAWADGKDTRIRPEEDRTERTARTTLRVLDTGKTVTLDAHPGKKRIGGVKASKAASAPSPALPQPKSTEPEGVSTQALRTSVLTASPTDPVEEERYCAVARNDHKKQAFQPTPRQVEWAVDQAVVGKLDFYREPNWKNTGTGGYTPQNLFPPILLAGDPNGTLDTEDGDNDRWHIPAQILLGITAQESNMWQATRFAVPGVTANSLIGNYYGTDYAASGEQLDPWRINWADADCGYGITQATDGMRMHGKEKPGEQPKSTLQQEAIALDYTANIAAGAQILSEKWNQTHKAGMTVNNGHPKWIENWFFALWAYNSGFYPTADSAGHWGVGWTNNPANPLWKANRLPFLESGTGGDDYSHAAHPQDWPYEEKVIGWAARPIAAMFGPGDIQAGYRPAWWNSNSGRTAAKPPVDLFCDASNNCDPSKIADGDSNDPGLGACTLDAGDSKTNPHWLHCWWNKSAEWKSCDVQAQCGYQVHRFNTSYPEQPDANSYPPRCSHGLPSGTLVIDDLPNGVTPAGSGSRGCGPVKSDGTFAFDFVEWNGTYPGKIDTHQIGAAYGNHFWFTHARQPESYPGNAYRMKVTGTWKLGKTVPGGQAEVYAHIPDHGAQTMKAVYEIKTAFGVKTKAISQTDNSSNKWVSLGAYRFNSTIPEVKLSNFNGTGTGDKDIAWDAIAFVPGDYTGMPDISFSGPDLLAPTPGDITTPEDVTEDFIPLSASNNLAKSPSTDSTSSAGKNTKTDVAPSTSKPSKEELEDAENRLATASAANSGVDWCGIKPFPIPYALPNRWINRTEGCLKTVFNLTQRDLSTDEIIGTARIHVQAEIKTNPSSGTIETDVFFIPVAFTGTGATGPVTQTVEQFCSIDCTSSTQNWVTSATWNWGAGDRHVAHMRTTHTWNQSQSSITDLIGFKWKFGGWMGGEHSGNLSEMITGTPQQIRCDNIVTATPGCVFDRYKPTYVMNSKKFPAAAAHAWLVQQKLPGHFGLKGKGAALRYLGTDVMSPTNPNKKQSDANRDVICPSSYVRHPDATLSPELSSSGTDTQSCDEFAFASSYQSAGMPTSMGGTNPVSSGNECLQTVAKKGTDGIWRIYADERYPLPEWNEKCGRSSMSNNQNTQSMSPFPGFRKRNRLIGKDEYWLDVPKPT</sequence>
<organism evidence="3 4">
    <name type="scientific">Streptomyces maoxianensis</name>
    <dbReference type="NCBI Taxonomy" id="1459942"/>
    <lineage>
        <taxon>Bacteria</taxon>
        <taxon>Bacillati</taxon>
        <taxon>Actinomycetota</taxon>
        <taxon>Actinomycetes</taxon>
        <taxon>Kitasatosporales</taxon>
        <taxon>Streptomycetaceae</taxon>
        <taxon>Streptomyces</taxon>
    </lineage>
</organism>
<dbReference type="InterPro" id="IPR033803">
    <property type="entry name" value="CBD-like_Golvesin-Xly"/>
</dbReference>
<dbReference type="EMBL" id="JBHSFE010000038">
    <property type="protein sequence ID" value="MFC4612803.1"/>
    <property type="molecule type" value="Genomic_DNA"/>
</dbReference>
<feature type="region of interest" description="Disordered" evidence="1">
    <location>
        <begin position="1050"/>
        <end position="1091"/>
    </location>
</feature>
<feature type="region of interest" description="Disordered" evidence="1">
    <location>
        <begin position="368"/>
        <end position="425"/>
    </location>
</feature>